<dbReference type="PROSITE" id="PS50929">
    <property type="entry name" value="ABC_TM1F"/>
    <property type="match status" value="1"/>
</dbReference>
<dbReference type="Pfam" id="PF00664">
    <property type="entry name" value="ABC_membrane"/>
    <property type="match status" value="1"/>
</dbReference>
<comment type="caution">
    <text evidence="7">The sequence shown here is derived from an EMBL/GenBank/DDBJ whole genome shotgun (WGS) entry which is preliminary data.</text>
</comment>
<evidence type="ECO:0000256" key="4">
    <source>
        <dbReference type="ARBA" id="ARBA00023136"/>
    </source>
</evidence>
<name>A0A8T3VEL3_9EURY</name>
<dbReference type="Proteomes" id="UP000762703">
    <property type="component" value="Unassembled WGS sequence"/>
</dbReference>
<feature type="transmembrane region" description="Helical" evidence="5">
    <location>
        <begin position="12"/>
        <end position="30"/>
    </location>
</feature>
<evidence type="ECO:0000313" key="7">
    <source>
        <dbReference type="EMBL" id="MBE6504855.1"/>
    </source>
</evidence>
<proteinExistence type="predicted"/>
<organism evidence="7 8">
    <name type="scientific">Methanobrevibacter millerae</name>
    <dbReference type="NCBI Taxonomy" id="230361"/>
    <lineage>
        <taxon>Archaea</taxon>
        <taxon>Methanobacteriati</taxon>
        <taxon>Methanobacteriota</taxon>
        <taxon>Methanomada group</taxon>
        <taxon>Methanobacteria</taxon>
        <taxon>Methanobacteriales</taxon>
        <taxon>Methanobacteriaceae</taxon>
        <taxon>Methanobrevibacter</taxon>
    </lineage>
</organism>
<evidence type="ECO:0000256" key="3">
    <source>
        <dbReference type="ARBA" id="ARBA00022989"/>
    </source>
</evidence>
<dbReference type="PANTHER" id="PTHR24221:SF654">
    <property type="entry name" value="ATP-BINDING CASSETTE SUB-FAMILY B MEMBER 6"/>
    <property type="match status" value="1"/>
</dbReference>
<gene>
    <name evidence="7" type="ORF">E7Z73_03785</name>
</gene>
<reference evidence="7" key="1">
    <citation type="submission" date="2019-04" db="EMBL/GenBank/DDBJ databases">
        <title>Evolution of Biomass-Degrading Anaerobic Consortia Revealed by Metagenomics.</title>
        <authorList>
            <person name="Peng X."/>
        </authorList>
    </citation>
    <scope>NUCLEOTIDE SEQUENCE</scope>
    <source>
        <strain evidence="7">SIG12</strain>
    </source>
</reference>
<keyword evidence="3 5" id="KW-1133">Transmembrane helix</keyword>
<dbReference type="SUPFAM" id="SSF90123">
    <property type="entry name" value="ABC transporter transmembrane region"/>
    <property type="match status" value="1"/>
</dbReference>
<dbReference type="InterPro" id="IPR036640">
    <property type="entry name" value="ABC1_TM_sf"/>
</dbReference>
<dbReference type="AlphaFoldDB" id="A0A8T3VEL3"/>
<keyword evidence="4 5" id="KW-0472">Membrane</keyword>
<keyword evidence="2 5" id="KW-0812">Transmembrane</keyword>
<dbReference type="PANTHER" id="PTHR24221">
    <property type="entry name" value="ATP-BINDING CASSETTE SUB-FAMILY B"/>
    <property type="match status" value="1"/>
</dbReference>
<comment type="subcellular location">
    <subcellularLocation>
        <location evidence="1">Membrane</location>
        <topology evidence="1">Multi-pass membrane protein</topology>
    </subcellularLocation>
</comment>
<evidence type="ECO:0000256" key="1">
    <source>
        <dbReference type="ARBA" id="ARBA00004141"/>
    </source>
</evidence>
<sequence>MISNLNSSNDITIYTNIALLIVLYSVGFLFKLPPKRIMGIIGEKVAYNLRMELFDKIDVVGTRFIQENSKGHILSRLNNDLMSIKEFISFGSSEIFAQILLIIFVLVLILMTDWRLGLVYLVILPIYLLCFYVCHIKSKINFNGHQKYMGRMMGYFERGLADRDSFHEKGFEKINQSVIVYYAKSRNIAKIMVPITTFLINISNITVYIAGIYFLIGNEIGLGILLAVIMYGELLSKPIKKLSTSMASIETSFSSIKRIFAIIDYQKDE</sequence>
<feature type="transmembrane region" description="Helical" evidence="5">
    <location>
        <begin position="87"/>
        <end position="111"/>
    </location>
</feature>
<dbReference type="GO" id="GO:0140359">
    <property type="term" value="F:ABC-type transporter activity"/>
    <property type="evidence" value="ECO:0007669"/>
    <property type="project" value="InterPro"/>
</dbReference>
<feature type="transmembrane region" description="Helical" evidence="5">
    <location>
        <begin position="220"/>
        <end position="236"/>
    </location>
</feature>
<evidence type="ECO:0000313" key="8">
    <source>
        <dbReference type="Proteomes" id="UP000762703"/>
    </source>
</evidence>
<feature type="transmembrane region" description="Helical" evidence="5">
    <location>
        <begin position="117"/>
        <end position="134"/>
    </location>
</feature>
<accession>A0A8T3VEL3</accession>
<evidence type="ECO:0000259" key="6">
    <source>
        <dbReference type="PROSITE" id="PS50929"/>
    </source>
</evidence>
<feature type="transmembrane region" description="Helical" evidence="5">
    <location>
        <begin position="191"/>
        <end position="214"/>
    </location>
</feature>
<protein>
    <submittedName>
        <fullName evidence="7">ABC transporter ATP-binding protein</fullName>
    </submittedName>
</protein>
<keyword evidence="7" id="KW-0547">Nucleotide-binding</keyword>
<evidence type="ECO:0000256" key="2">
    <source>
        <dbReference type="ARBA" id="ARBA00022692"/>
    </source>
</evidence>
<feature type="domain" description="ABC transmembrane type-1" evidence="6">
    <location>
        <begin position="1"/>
        <end position="251"/>
    </location>
</feature>
<dbReference type="InterPro" id="IPR011527">
    <property type="entry name" value="ABC1_TM_dom"/>
</dbReference>
<dbReference type="InterPro" id="IPR039421">
    <property type="entry name" value="Type_1_exporter"/>
</dbReference>
<evidence type="ECO:0000256" key="5">
    <source>
        <dbReference type="SAM" id="Phobius"/>
    </source>
</evidence>
<dbReference type="GO" id="GO:0016020">
    <property type="term" value="C:membrane"/>
    <property type="evidence" value="ECO:0007669"/>
    <property type="project" value="UniProtKB-SubCell"/>
</dbReference>
<dbReference type="GO" id="GO:0005524">
    <property type="term" value="F:ATP binding"/>
    <property type="evidence" value="ECO:0007669"/>
    <property type="project" value="UniProtKB-KW"/>
</dbReference>
<keyword evidence="7" id="KW-0067">ATP-binding</keyword>
<dbReference type="GO" id="GO:0034040">
    <property type="term" value="F:ATPase-coupled lipid transmembrane transporter activity"/>
    <property type="evidence" value="ECO:0007669"/>
    <property type="project" value="TreeGrafter"/>
</dbReference>
<dbReference type="Gene3D" id="1.20.1560.10">
    <property type="entry name" value="ABC transporter type 1, transmembrane domain"/>
    <property type="match status" value="1"/>
</dbReference>
<dbReference type="EMBL" id="SUTE01000031">
    <property type="protein sequence ID" value="MBE6504855.1"/>
    <property type="molecule type" value="Genomic_DNA"/>
</dbReference>